<evidence type="ECO:0000313" key="3">
    <source>
        <dbReference type="Proteomes" id="UP000245793"/>
    </source>
</evidence>
<comment type="caution">
    <text evidence="2">The sequence shown here is derived from an EMBL/GenBank/DDBJ whole genome shotgun (WGS) entry which is preliminary data.</text>
</comment>
<evidence type="ECO:0000313" key="2">
    <source>
        <dbReference type="EMBL" id="PVY95202.1"/>
    </source>
</evidence>
<evidence type="ECO:0000256" key="1">
    <source>
        <dbReference type="SAM" id="Phobius"/>
    </source>
</evidence>
<keyword evidence="1" id="KW-0812">Transmembrane</keyword>
<feature type="transmembrane region" description="Helical" evidence="1">
    <location>
        <begin position="44"/>
        <end position="66"/>
    </location>
</feature>
<keyword evidence="3" id="KW-1185">Reference proteome</keyword>
<name>A0A2U1E5R9_9FIRM</name>
<protein>
    <submittedName>
        <fullName evidence="2">SdpI/YhfL family protein</fullName>
    </submittedName>
</protein>
<organism evidence="2 3">
    <name type="scientific">Ezakiella coagulans</name>
    <dbReference type="NCBI Taxonomy" id="46507"/>
    <lineage>
        <taxon>Bacteria</taxon>
        <taxon>Bacillati</taxon>
        <taxon>Bacillota</taxon>
        <taxon>Tissierellia</taxon>
        <taxon>Ezakiella</taxon>
    </lineage>
</organism>
<dbReference type="InterPro" id="IPR025962">
    <property type="entry name" value="SdpI/YhfL"/>
</dbReference>
<keyword evidence="1" id="KW-0472">Membrane</keyword>
<keyword evidence="1" id="KW-1133">Transmembrane helix</keyword>
<reference evidence="2 3" key="1">
    <citation type="submission" date="2018-04" db="EMBL/GenBank/DDBJ databases">
        <title>Genomic Encyclopedia of Type Strains, Phase IV (KMG-IV): sequencing the most valuable type-strain genomes for metagenomic binning, comparative biology and taxonomic classification.</title>
        <authorList>
            <person name="Goeker M."/>
        </authorList>
    </citation>
    <scope>NUCLEOTIDE SEQUENCE [LARGE SCALE GENOMIC DNA]</scope>
    <source>
        <strain evidence="2 3">DSM 20705</strain>
    </source>
</reference>
<gene>
    <name evidence="2" type="ORF">C7381_10291</name>
</gene>
<dbReference type="AlphaFoldDB" id="A0A2U1E5R9"/>
<dbReference type="Proteomes" id="UP000245793">
    <property type="component" value="Unassembled WGS sequence"/>
</dbReference>
<dbReference type="RefSeq" id="WP_116479683.1">
    <property type="nucleotide sequence ID" value="NZ_QEKV01000002.1"/>
</dbReference>
<dbReference type="Pfam" id="PF13630">
    <property type="entry name" value="SdpI"/>
    <property type="match status" value="1"/>
</dbReference>
<feature type="transmembrane region" description="Helical" evidence="1">
    <location>
        <begin position="20"/>
        <end position="38"/>
    </location>
</feature>
<dbReference type="EMBL" id="QEKV01000002">
    <property type="protein sequence ID" value="PVY95202.1"/>
    <property type="molecule type" value="Genomic_DNA"/>
</dbReference>
<sequence length="81" mass="8836">MKSQETWDFSQNLIGKYWKALGLVLLPLSNATLAIMNGCNIDTIGKVVGVIEIVQCTFMIGATFAVSSKLKKVFDANGVRK</sequence>
<proteinExistence type="predicted"/>
<accession>A0A2U1E5R9</accession>